<evidence type="ECO:0000313" key="13">
    <source>
        <dbReference type="Proteomes" id="UP000605676"/>
    </source>
</evidence>
<accession>A0ABS1HI44</accession>
<protein>
    <recommendedName>
        <fullName evidence="2">histidine kinase</fullName>
        <ecNumber evidence="2">2.7.13.3</ecNumber>
    </recommendedName>
</protein>
<dbReference type="PROSITE" id="PS50110">
    <property type="entry name" value="RESPONSE_REGULATORY"/>
    <property type="match status" value="1"/>
</dbReference>
<dbReference type="Pfam" id="PF07730">
    <property type="entry name" value="HisKA_3"/>
    <property type="match status" value="1"/>
</dbReference>
<gene>
    <name evidence="12" type="ORF">JIV24_05940</name>
</gene>
<dbReference type="InterPro" id="IPR001789">
    <property type="entry name" value="Sig_transdc_resp-reg_receiver"/>
</dbReference>
<dbReference type="EC" id="2.7.13.3" evidence="2"/>
<organism evidence="12 13">
    <name type="scientific">Carboxylicivirga marina</name>
    <dbReference type="NCBI Taxonomy" id="2800988"/>
    <lineage>
        <taxon>Bacteria</taxon>
        <taxon>Pseudomonadati</taxon>
        <taxon>Bacteroidota</taxon>
        <taxon>Bacteroidia</taxon>
        <taxon>Marinilabiliales</taxon>
        <taxon>Marinilabiliaceae</taxon>
        <taxon>Carboxylicivirga</taxon>
    </lineage>
</organism>
<evidence type="ECO:0000256" key="7">
    <source>
        <dbReference type="ARBA" id="ARBA00022840"/>
    </source>
</evidence>
<dbReference type="PANTHER" id="PTHR24421:SF10">
    <property type="entry name" value="NITRATE_NITRITE SENSOR PROTEIN NARQ"/>
    <property type="match status" value="1"/>
</dbReference>
<dbReference type="PANTHER" id="PTHR24421">
    <property type="entry name" value="NITRATE/NITRITE SENSOR PROTEIN NARX-RELATED"/>
    <property type="match status" value="1"/>
</dbReference>
<keyword evidence="5" id="KW-0547">Nucleotide-binding</keyword>
<dbReference type="NCBIfam" id="TIGR00229">
    <property type="entry name" value="sensory_box"/>
    <property type="match status" value="1"/>
</dbReference>
<keyword evidence="8" id="KW-0902">Two-component regulatory system</keyword>
<dbReference type="Gene3D" id="3.30.450.20">
    <property type="entry name" value="PAS domain"/>
    <property type="match status" value="1"/>
</dbReference>
<dbReference type="SUPFAM" id="SSF55874">
    <property type="entry name" value="ATPase domain of HSP90 chaperone/DNA topoisomerase II/histidine kinase"/>
    <property type="match status" value="1"/>
</dbReference>
<comment type="caution">
    <text evidence="12">The sequence shown here is derived from an EMBL/GenBank/DDBJ whole genome shotgun (WGS) entry which is preliminary data.</text>
</comment>
<comment type="catalytic activity">
    <reaction evidence="1">
        <text>ATP + protein L-histidine = ADP + protein N-phospho-L-histidine.</text>
        <dbReference type="EC" id="2.7.13.3"/>
    </reaction>
</comment>
<dbReference type="Gene3D" id="1.20.5.1930">
    <property type="match status" value="1"/>
</dbReference>
<dbReference type="EMBL" id="JAENRR010000009">
    <property type="protein sequence ID" value="MBK3516874.1"/>
    <property type="molecule type" value="Genomic_DNA"/>
</dbReference>
<dbReference type="InterPro" id="IPR005467">
    <property type="entry name" value="His_kinase_dom"/>
</dbReference>
<keyword evidence="7" id="KW-0067">ATP-binding</keyword>
<dbReference type="InterPro" id="IPR011712">
    <property type="entry name" value="Sig_transdc_His_kin_sub3_dim/P"/>
</dbReference>
<evidence type="ECO:0000256" key="9">
    <source>
        <dbReference type="PROSITE-ProRule" id="PRU00169"/>
    </source>
</evidence>
<evidence type="ECO:0000256" key="6">
    <source>
        <dbReference type="ARBA" id="ARBA00022777"/>
    </source>
</evidence>
<dbReference type="InterPro" id="IPR003594">
    <property type="entry name" value="HATPase_dom"/>
</dbReference>
<feature type="domain" description="Response regulatory" evidence="11">
    <location>
        <begin position="3"/>
        <end position="117"/>
    </location>
</feature>
<evidence type="ECO:0000256" key="1">
    <source>
        <dbReference type="ARBA" id="ARBA00000085"/>
    </source>
</evidence>
<evidence type="ECO:0000256" key="8">
    <source>
        <dbReference type="ARBA" id="ARBA00023012"/>
    </source>
</evidence>
<keyword evidence="4" id="KW-0808">Transferase</keyword>
<dbReference type="Pfam" id="PF02518">
    <property type="entry name" value="HATPase_c"/>
    <property type="match status" value="1"/>
</dbReference>
<reference evidence="12 13" key="1">
    <citation type="submission" date="2021-01" db="EMBL/GenBank/DDBJ databases">
        <title>Carboxyliciviraga sp.nov., isolated from coastal sediments.</title>
        <authorList>
            <person name="Lu D."/>
            <person name="Zhang T."/>
        </authorList>
    </citation>
    <scope>NUCLEOTIDE SEQUENCE [LARGE SCALE GENOMIC DNA]</scope>
    <source>
        <strain evidence="12 13">N1Y132</strain>
    </source>
</reference>
<dbReference type="Proteomes" id="UP000605676">
    <property type="component" value="Unassembled WGS sequence"/>
</dbReference>
<evidence type="ECO:0000256" key="2">
    <source>
        <dbReference type="ARBA" id="ARBA00012438"/>
    </source>
</evidence>
<evidence type="ECO:0000256" key="3">
    <source>
        <dbReference type="ARBA" id="ARBA00022553"/>
    </source>
</evidence>
<dbReference type="Pfam" id="PF00072">
    <property type="entry name" value="Response_reg"/>
    <property type="match status" value="1"/>
</dbReference>
<dbReference type="SUPFAM" id="SSF52172">
    <property type="entry name" value="CheY-like"/>
    <property type="match status" value="1"/>
</dbReference>
<dbReference type="Gene3D" id="3.40.50.2300">
    <property type="match status" value="1"/>
</dbReference>
<dbReference type="InterPro" id="IPR050482">
    <property type="entry name" value="Sensor_HK_TwoCompSys"/>
</dbReference>
<dbReference type="SUPFAM" id="SSF55785">
    <property type="entry name" value="PYP-like sensor domain (PAS domain)"/>
    <property type="match status" value="1"/>
</dbReference>
<keyword evidence="6" id="KW-0418">Kinase</keyword>
<evidence type="ECO:0000313" key="12">
    <source>
        <dbReference type="EMBL" id="MBK3516874.1"/>
    </source>
</evidence>
<comment type="caution">
    <text evidence="9">Lacks conserved residue(s) required for the propagation of feature annotation.</text>
</comment>
<feature type="domain" description="Histidine kinase" evidence="10">
    <location>
        <begin position="283"/>
        <end position="476"/>
    </location>
</feature>
<dbReference type="Gene3D" id="3.30.565.10">
    <property type="entry name" value="Histidine kinase-like ATPase, C-terminal domain"/>
    <property type="match status" value="1"/>
</dbReference>
<keyword evidence="3" id="KW-0597">Phosphoprotein</keyword>
<dbReference type="InterPro" id="IPR011006">
    <property type="entry name" value="CheY-like_superfamily"/>
</dbReference>
<dbReference type="InterPro" id="IPR035965">
    <property type="entry name" value="PAS-like_dom_sf"/>
</dbReference>
<evidence type="ECO:0000259" key="10">
    <source>
        <dbReference type="PROSITE" id="PS50109"/>
    </source>
</evidence>
<sequence length="476" mass="55462">MESLLIVDNDRDTYRLYELVFRGLYKLEYTNRFDEAVDIIKEKRIKIVIVEPLIQTSSITELLQELRLEFPLVKVILVSNIHDHLIIQEAINKYGIYSYFVKPIEPHRIQVATERAIEQYNLEIQQKKLINSLKKKTTCLKKVVKQLKYEEEKFRMMYETRPEPTFIISSKGEVRSYNPSALEMFPHLNNSSETDLFINYFKGERAEIIKNYLSSLIKGENNSCEIEWFINNEKVHFDISGFKLVYQDEESFLLTFRDVSLKKEMENRVLTSIINTEEKERRRFAQELHDGIGPLLSTTKLYLQWFNKPDSKANKSEIINKAEETLEETISSLREISNNISPNTLINFGLDTALKTFLDRIRNATSLKVNYHSVVRKRLKNELETTLYRLLCECVNNTIKHANADKIDIEILDDKDGLTAKYRDNGKGFDVVNMMRNGKGNGLLNMKSRVKSLGGFFELKSADGKGVEMNIKFNIT</sequence>
<dbReference type="CDD" id="cd16917">
    <property type="entry name" value="HATPase_UhpB-NarQ-NarX-like"/>
    <property type="match status" value="1"/>
</dbReference>
<dbReference type="RefSeq" id="WP_200464097.1">
    <property type="nucleotide sequence ID" value="NZ_JAENRR010000009.1"/>
</dbReference>
<name>A0ABS1HI44_9BACT</name>
<proteinExistence type="predicted"/>
<evidence type="ECO:0000256" key="4">
    <source>
        <dbReference type="ARBA" id="ARBA00022679"/>
    </source>
</evidence>
<dbReference type="InterPro" id="IPR000014">
    <property type="entry name" value="PAS"/>
</dbReference>
<keyword evidence="13" id="KW-1185">Reference proteome</keyword>
<dbReference type="InterPro" id="IPR036890">
    <property type="entry name" value="HATPase_C_sf"/>
</dbReference>
<evidence type="ECO:0000259" key="11">
    <source>
        <dbReference type="PROSITE" id="PS50110"/>
    </source>
</evidence>
<evidence type="ECO:0000256" key="5">
    <source>
        <dbReference type="ARBA" id="ARBA00022741"/>
    </source>
</evidence>
<dbReference type="PROSITE" id="PS50109">
    <property type="entry name" value="HIS_KIN"/>
    <property type="match status" value="1"/>
</dbReference>